<protein>
    <recommendedName>
        <fullName evidence="6">Peptidase M16</fullName>
    </recommendedName>
</protein>
<proteinExistence type="inferred from homology"/>
<evidence type="ECO:0000259" key="3">
    <source>
        <dbReference type="Pfam" id="PF05193"/>
    </source>
</evidence>
<dbReference type="PANTHER" id="PTHR11851:SF49">
    <property type="entry name" value="MITOCHONDRIAL-PROCESSING PEPTIDASE SUBUNIT ALPHA"/>
    <property type="match status" value="1"/>
</dbReference>
<dbReference type="InterPro" id="IPR007863">
    <property type="entry name" value="Peptidase_M16_C"/>
</dbReference>
<dbReference type="SUPFAM" id="SSF63411">
    <property type="entry name" value="LuxS/MPP-like metallohydrolase"/>
    <property type="match status" value="2"/>
</dbReference>
<reference evidence="5" key="1">
    <citation type="submission" date="2017-09" db="EMBL/GenBank/DDBJ databases">
        <title>Depth-based differentiation of microbial function through sediment-hosted aquifers and enrichment of novel symbionts in the deep terrestrial subsurface.</title>
        <authorList>
            <person name="Probst A.J."/>
            <person name="Ladd B."/>
            <person name="Jarett J.K."/>
            <person name="Geller-Mcgrath D.E."/>
            <person name="Sieber C.M.K."/>
            <person name="Emerson J.B."/>
            <person name="Anantharaman K."/>
            <person name="Thomas B.C."/>
            <person name="Malmstrom R."/>
            <person name="Stieglmeier M."/>
            <person name="Klingl A."/>
            <person name="Woyke T."/>
            <person name="Ryan C.M."/>
            <person name="Banfield J.F."/>
        </authorList>
    </citation>
    <scope>NUCLEOTIDE SEQUENCE [LARGE SCALE GENOMIC DNA]</scope>
</reference>
<dbReference type="Gene3D" id="3.30.830.10">
    <property type="entry name" value="Metalloenzyme, LuxS/M16 peptidase-like"/>
    <property type="match status" value="2"/>
</dbReference>
<dbReference type="GO" id="GO:0046872">
    <property type="term" value="F:metal ion binding"/>
    <property type="evidence" value="ECO:0007669"/>
    <property type="project" value="InterPro"/>
</dbReference>
<dbReference type="Proteomes" id="UP000231434">
    <property type="component" value="Unassembled WGS sequence"/>
</dbReference>
<comment type="caution">
    <text evidence="4">The sequence shown here is derived from an EMBL/GenBank/DDBJ whole genome shotgun (WGS) entry which is preliminary data.</text>
</comment>
<organism evidence="4 5">
    <name type="scientific">Candidatus Roizmanbacteria bacterium CG10_big_fil_rev_8_21_14_0_10_36_26</name>
    <dbReference type="NCBI Taxonomy" id="1974851"/>
    <lineage>
        <taxon>Bacteria</taxon>
        <taxon>Candidatus Roizmaniibacteriota</taxon>
    </lineage>
</organism>
<dbReference type="Pfam" id="PF00675">
    <property type="entry name" value="Peptidase_M16"/>
    <property type="match status" value="1"/>
</dbReference>
<feature type="domain" description="Peptidase M16 N-terminal" evidence="2">
    <location>
        <begin position="17"/>
        <end position="160"/>
    </location>
</feature>
<accession>A0A2M8KM14</accession>
<feature type="domain" description="Peptidase M16 C-terminal" evidence="3">
    <location>
        <begin position="168"/>
        <end position="353"/>
    </location>
</feature>
<dbReference type="PANTHER" id="PTHR11851">
    <property type="entry name" value="METALLOPROTEASE"/>
    <property type="match status" value="1"/>
</dbReference>
<dbReference type="InterPro" id="IPR050361">
    <property type="entry name" value="MPP/UQCRC_Complex"/>
</dbReference>
<evidence type="ECO:0008006" key="6">
    <source>
        <dbReference type="Google" id="ProtNLM"/>
    </source>
</evidence>
<evidence type="ECO:0000256" key="1">
    <source>
        <dbReference type="ARBA" id="ARBA00007261"/>
    </source>
</evidence>
<dbReference type="InterPro" id="IPR011249">
    <property type="entry name" value="Metalloenz_LuxS/M16"/>
</dbReference>
<gene>
    <name evidence="4" type="ORF">COU86_01565</name>
</gene>
<evidence type="ECO:0000259" key="2">
    <source>
        <dbReference type="Pfam" id="PF00675"/>
    </source>
</evidence>
<evidence type="ECO:0000313" key="5">
    <source>
        <dbReference type="Proteomes" id="UP000231434"/>
    </source>
</evidence>
<dbReference type="Pfam" id="PF05193">
    <property type="entry name" value="Peptidase_M16_C"/>
    <property type="match status" value="1"/>
</dbReference>
<evidence type="ECO:0000313" key="4">
    <source>
        <dbReference type="EMBL" id="PJE60941.1"/>
    </source>
</evidence>
<comment type="similarity">
    <text evidence="1">Belongs to the peptidase M16 family.</text>
</comment>
<dbReference type="AlphaFoldDB" id="A0A2M8KM14"/>
<dbReference type="InterPro" id="IPR011765">
    <property type="entry name" value="Pept_M16_N"/>
</dbReference>
<dbReference type="EMBL" id="PFEB01000023">
    <property type="protein sequence ID" value="PJE60941.1"/>
    <property type="molecule type" value="Genomic_DNA"/>
</dbReference>
<name>A0A2M8KM14_9BACT</name>
<sequence length="428" mass="49166">MQFKFFTLTNGLRIVLIDTGAFPTLTALLLVGTGSRYENKKNNGIAHFFEHMVFKGSKKYPSALKISTILDGLGSENNAFTTKDYTGYWIKSPSKHFPILVDILSEMVLNPLLLEKEIKREKGVIIEEINMYEDTPQYKVWDLFEGLLYPNNPLGYDIIGKKETVGRFSRQTFLDYVNRYYQPNNAILVVAGGLLQNQNDKLKLENYLEIIEKKFKNWEKRKLNMFNKFYEKQTKPAVSIHHKKTEQAHLVLGFHGLARGDKNRYVQTVLMTVLGGGMSSRLFYEVRERRGLCYYIQSGGESFAETGYVYTRAGLNLDLNKVKEAMKIIFNEHQKISQGRLTDEETNKAKEMLKGRLLLSLEDSNNLATFVGKRLLLENKLEPPEEIIKKIDQVTKNQMVNLAKKLFVKSELNLAVIGPFQQDSFKGI</sequence>